<dbReference type="PANTHER" id="PTHR47135:SF3">
    <property type="entry name" value="FIBRONECTIN TYPE-III DOMAIN-CONTAINING PROTEIN"/>
    <property type="match status" value="1"/>
</dbReference>
<feature type="domain" description="Fibronectin type-III" evidence="1">
    <location>
        <begin position="3313"/>
        <end position="3401"/>
    </location>
</feature>
<feature type="domain" description="Fibronectin type-III" evidence="1">
    <location>
        <begin position="4533"/>
        <end position="4621"/>
    </location>
</feature>
<feature type="domain" description="Fibronectin type-III" evidence="1">
    <location>
        <begin position="1920"/>
        <end position="2005"/>
    </location>
</feature>
<dbReference type="InterPro" id="IPR003961">
    <property type="entry name" value="FN3_dom"/>
</dbReference>
<dbReference type="Pfam" id="PF00041">
    <property type="entry name" value="fn3"/>
    <property type="match status" value="6"/>
</dbReference>
<feature type="domain" description="Fibronectin type-III" evidence="1">
    <location>
        <begin position="1743"/>
        <end position="1832"/>
    </location>
</feature>
<dbReference type="Gene3D" id="6.10.250.2590">
    <property type="match status" value="1"/>
</dbReference>
<feature type="domain" description="Fibronectin type-III" evidence="1">
    <location>
        <begin position="183"/>
        <end position="270"/>
    </location>
</feature>
<evidence type="ECO:0000313" key="2">
    <source>
        <dbReference type="EMBL" id="KAF6715512.1"/>
    </source>
</evidence>
<name>A0A834BQR7_ORYME</name>
<organism evidence="2 3">
    <name type="scientific">Oryzias melastigma</name>
    <name type="common">Marine medaka</name>
    <dbReference type="NCBI Taxonomy" id="30732"/>
    <lineage>
        <taxon>Eukaryota</taxon>
        <taxon>Metazoa</taxon>
        <taxon>Chordata</taxon>
        <taxon>Craniata</taxon>
        <taxon>Vertebrata</taxon>
        <taxon>Euteleostomi</taxon>
        <taxon>Actinopterygii</taxon>
        <taxon>Neopterygii</taxon>
        <taxon>Teleostei</taxon>
        <taxon>Neoteleostei</taxon>
        <taxon>Acanthomorphata</taxon>
        <taxon>Ovalentaria</taxon>
        <taxon>Atherinomorphae</taxon>
        <taxon>Beloniformes</taxon>
        <taxon>Adrianichthyidae</taxon>
        <taxon>Oryziinae</taxon>
        <taxon>Oryzias</taxon>
    </lineage>
</organism>
<dbReference type="Gene3D" id="2.60.40.10">
    <property type="entry name" value="Immunoglobulins"/>
    <property type="match status" value="34"/>
</dbReference>
<evidence type="ECO:0000259" key="1">
    <source>
        <dbReference type="PROSITE" id="PS50853"/>
    </source>
</evidence>
<proteinExistence type="predicted"/>
<comment type="caution">
    <text evidence="2">The sequence shown here is derived from an EMBL/GenBank/DDBJ whole genome shotgun (WGS) entry which is preliminary data.</text>
</comment>
<feature type="domain" description="Fibronectin type-III" evidence="1">
    <location>
        <begin position="4359"/>
        <end position="4445"/>
    </location>
</feature>
<dbReference type="InterPro" id="IPR013783">
    <property type="entry name" value="Ig-like_fold"/>
</dbReference>
<feature type="domain" description="Fibronectin type-III" evidence="1">
    <location>
        <begin position="782"/>
        <end position="871"/>
    </location>
</feature>
<sequence length="4994" mass="533360">MPFSYKGFELSKFSATSKTVFLTWTRYPGAESYRISTARTSSPNDTIGFVLFGPNTLMGSISYLSQGVEYIFTVEALDGSQRTLASASTNTTTAPDSMDPIHTIKPKNSKTLIAEFNLKNGVSQYIIRVVNEQGFFREDKVSSSPAEITNLSPYTEYSLSIMAVNSAGRSQPSTTVTGKTVLPPPQFFTSSPTNDSIVVSWAPVDHAVQYTVSMHKFGFNTEIKYNTSDTNLTISGLEAGLLYMIKTSAWDPIGRNGEDSLYKNQTTRPPAPSSVNVSVVLNNTVAGLSVSWELEKQVYGSLEYHVMSKQNVTCNTTSTSCILPVNCGEMHTIQVIASNEAGPSSPSTPVVFITFPCPPQSLAHAPSSDGNCTLTWNTVPYADKYEAFIKRGDGSEENCNTTNNNCTYRCLCGHTYLMSVLAFNEAGSSPPGKVINYTTVPCCPENVAVSAVSTDTLEITWTASMGAELYETRAADASEVILCNDTAPVCALSDLSCDRAYSVVVTPCNEISGCNRDCKAHTKDTAPCEPTNLQLTLQNSTVGVSWTANNRKANYTVTANGDDGKHICTTSGNSCNITDLPCGSVYEFSVRATSTAGQSLPSYTKSQETEPCCPMNITVNQVTQAMTNVTWSHAKGARSFITSLTSPRGHARCHTQDSHCLMGCITCGTNYSVTMETYSPTGHLSTCTYQGFSSSPCCPSGVKLYRTTDNSFQVYWRSTGSQYSIIAELVGSNNSYNCTALPGQNSCSIDNVQCGDVFHVTVAPLTAEGVKILFCPQRLYSGCRILSASSPSSSSLLVTWEKYPDATVYILDVRRTHSSDSAPIVVLEKGDITNKVVQGLLPGTEYNVTLKVFRFYFVDCVNTTLARTVPDTPQILEGRPLSSSSISVKWTNVTSGQYYSLQVYSQTTGKMVNFTLFNTSTVVRNLQPSSNYDCYVYAVNQAGYGNRSHVRTITTLVTPPVVISAVQTNAVTARVTWQPVDKVFMYKVTIQNLYEPTSQPSVYNVTNTQLDVGNIRPCSDYLISVSSYNSFLVTSEPTTYTYTTNKLTPVSSVNVDYDCTTKSATVSWTAVLGADFYVATVTPKNGSKTECTSRSTSCQLSALDCGQLYEVHVTPLSGNCKNLVNTSSVFFQTEPCPPNNLTLLRECWSNVIIFSWNRTNGADYYLAKAVDSKGIVQNCLTEENSCYFTNTQCGLHYDFTISSFSGSCQSDFSSAVGIRTAPCMPTNLQAFANCSTGNLLSTWDNAEGALRYNVTAQGNFQDSIYSCSSQSNSCAMAGLHCGESLTISIKSSDDECDSPRTLGLPAETAPCTPQNVSAVKQCGNDSVLVSWGLSSGSLFYIAMAKGDDGTVHSCNSLGMACVIRSLKCSTNYTVSVISSNFMCNSSESEVISIETAYCPPENLTTSLDCAANEALISWQGAPSLNSYTATMTDTGDGLLSCSSTKQSCKVSNLKCGQLYTVTVRYHDGNCPGLTSKAIYMHSVPCGPANVTTSVDCASGGVNVSWGAQRNAEGYITMISDSNQQKTVYNTTEPQLSIPSKNCGQEYTVKVMSFNRSCVSFPSQVKFKEAPCQPTNMTATKNCGQNIVEVTWQASLGAKNYSAAAIDGSGQRLECASNGTSCRLSGVVCGRNYSISVVAVDDMCTSKRSLPVQLLSEPCSPSELTASVNCTNNSAKLSWSSSLNAVSYTGIAVSSDGHNVSCSTQGLGCQMEGLRCGTSYTFTVSATDGGCQSLNSKSVIKTTAPCPVQSVSNTLNCTTNTMSISWSPGSMPVNYSATVLSPNGTALSCTTEASSCSVGTLQCGQRYTVTVKAVSSTCEGPSSVPTIVNSVPCVPKNVQGVVECSTNTLQASWNPSAGATSYISTVTKAGGFSSSCSSTNASCLFPDLECAQTYSLSVIALNNWCNSSRSATVSATTAPCDPTNVKASLNCLTDEVTVTWNASAGANAYTVVAEASGHVDSCKSSGTSCMFSALRCGKDYTITVLAGDTKCNSSILAKTNITTAPCPPVFQNNSNFCVTNRTSVNWARDKYAISVTVSAVSNMGHSLSCNSSTDSSCLLDQLRCGNTYTVNAVAQGVQCSSKTSSSFQIVTAPCTPANVGYQYSCDTGIAIVSWDEALGRESFYVKAQSGDHTASCNSSQGTDCYLLSLRCSHTYNVEVISTAVNCNSYNSGKTSIQTAPCAPTNVSASLLCENNTAEVSWQPSPGAVSYHVKAAGRDGDMKECTTNGSSCLLPNMHCAQTYIITVTPSSNQCIGLDSQPYAYFAGPCPPTNIQASLQCNGNVGHVTWDAALRAEQYIVKTLPSVMDQHAHICSSNGTSCFLTDLHCGETVAITVATKERGCWSKPSTPLFLKTVICPPTGVTSVTRCGSNDITVSWDLSPESGVEYFIHSWDDKGTPANYTTFQTFYTVTGLHCGDLHTFKVAAKNSACSSVFSNETKSVTAPCAPTNLTVKTECGTNLGILRWAPSLYAISYRATFTGTHGHVVSCSTNATTCSVKIDCGHQYSAVVVASTASCNSSSSPLTFNSAPCLPDRVQAELDCTTNSFAVNWRGSVGDVGLYTAIAIGSDDSRVSCNSTSTECTIHNLKCGLLYSLVVAISSVDCAVIEGSDYKIYSAPCKPDQVSVSLQCSTNMALVTWEHSGPDQTQVVTATDNRGLTATCNSSSSNCTFNQLNCGSTYAISVVGHTNSCSSEPTVAQALQTAPCVPTHVKAIVNCAVNITMVTWDSALGATSYTVYARGSLGHSAKCNSTSTECNFFDLGCGQDYIMTVVAYHDTCSSLVSEAINVTTAPCPPTNMRVDSSCASNNINVSWEASQGSVSYMAVAENAKGDQWSCNTSSTTCQIPDLLCGQEYKVFVAGVDQNCFGARSNMKTIHTAPCPPDNINEWVNCENGTMTITWSAVPGAVTYTAMLEEINGGKPSCCTTSESGCEIPGLPCGEMYILHVTAEGRTCNSSESQGLITRTAPCKPRYIKAMMDCYTRTAEVSWYPSIGALSYEVLATSVSGSNATCDTNMTTCTLEELLCGQSYSVSVKAIGESCNSIADMTGLLVTEPCIPEHITAQYSLTIGQVQWDLASGAENYTVTGETDQGLIVSCATSDTYCALYNMGCGQIYNITVAAHNAVCNDVSVSAVAATIMTEPCPPNEVQTSVDCRTDQGTVSWETSFGAIGYEAKLSGRDGHSLTCYTNDTFCSVESLHCGVIYYTTVIAIGETLNSSMSTPVLLISAPCTAGSVAANLDCYNSTAEVSWRPGIGASSYIVTAVGTDGFVASCATNEFHCNLTELQCGQVYNVTLTTVSEQCQIESYTNVSFGSRPCEPLRVEANMQCGRKTANLTWEESDGVELYLTTATSRTGTTLHCNSTEPTCHFSGLKCGEIYEFSVTAYSNMCYSDTSSTVEIQTEPCQPTGLTITGSCNDETVMLNWSKAKGAIAYLVTATGNLGYIESLKTNDTTIDVDLPCGQLFTFTVTALDNSGCDGTVSAPEQFKTGPCVPEYVNSFTQCEDNLGSVGWVMGAKADSYLAIAMGEDGHTHQCTTNTTTCTWTDLHCGEVYTVNVIALDYKCASVPSNSTTIKMAPCVPQNLEYSFNCTTKVGSMTWNESKAAEFYIATAETNSGHKIQLSTNETWTFISEFLCGQEYFLSVQAADSVCTSRASPPSKLTSEPCPPTDVSSHMNCISHIAMVSWTGSAGAEFYTTTVKPMDGESKSCWSDREKCSMPHVPCGQNYTVTVIASNKMCDSDPSAADVLQSVPCVPADVEVKVNCSNNQAVVSWSTSNGALSYKVVAESTQNDRIFCETTELTCTLTNLTCGHPYSVQVVAEGETCSSLPSQDVEFSPVPCTPKMGSVILDCYTNSALLDWKYAEGALYYTATAQSSSGHVSTCNSNFTNCELQNLQCGQIYNMVTLASNDECSSPPSTSLEVESVPCPPEDVVPVLDCSSNTAHVEWRASTGAESYIVQAFGVEEHETGCVTDSEFCVLTDLMCGFTYNISVIAINSVCNVSQSDVEQLQAAPCMPEQVEARVDCESGGVMVSWEPSKGALSYTTVAQGSAGYNSTCSNTETTCLLDDLLRGLNYTITVIASDDVCNSTESSVVEIGTVPCVPQHVTAEMVCSNDTGVVSWEEGEGVTSYQVLAYGPDGHKTECHSRESSCELLNMHCGQLYNVTITAQDGRCDNSNAFLNLMSVPCRPTNIKAMLHCLSNSAAVTWEKASGALTYVAVGVTKDGSHWTECNNTETHCDLRDLQCGQIYNVSVFGQDESCSSVVSDRAYVRTAPCPPQNVVVDAQCAKGEMVVSWSPNTDAQYFHVAAVSNTGARLYCNSTGTTCTISNLPCGQHYNVTVLSVRDTCESKTSPVVHTCSAPCVPMKPEGRLDCVSNSVWVSWNPSQGAASYFVHAEAADGHNSNCTTSSSTCSVPDLKCGTQYTFNVIGVNQHCSSNHSTTFQIETGPCALESVKATTGCNNNTILVEWERTQGTPVYVVTAEADDKTFLSCNTSSVSCVLQDVQCGTNYRIIVSTSSDKCSSLRSPPKKIETAPCAPRNVSVVPLCETNGAAVSWEKSMVATSYQLTATGPDGHVATCNTSVNNCSLDGLHCGQKYSLNITASGATCRSLPSLSSFKTVPCPPVNPTVEIDCETNSGKLSWNSTERAVEYISHAASMNGKNLFCSSASSSCTFENLECGDIYNFTIKSFDGFCNSSSSPTVQAGAVPCPPPSLKVRMQRIKKMYWAMISWDRVNCSKVEYLTKITGKIGNNPQALMDVSSYWWDRPYFELPMPCSTTFNITVQSKNSAGVGKPSSIYSGITAPCAPQMVQYIGSMQSVVLSWNASVFATNYMVYNVSGGSRAVLCNTTGLSCQITNFDPSFTEVTAVNKVGESNPSQNITGLVGGRKRRAVQDNQGSSDLGEVLEVPEVLTVTVSKGSLHVKWRKVKDATEYTVMIEEEQTEELPGQPPRVEMVEGDYYEETGLKASTTYCVRVAARNAVNQSSYSWPKCRNTGSSL</sequence>
<feature type="domain" description="Fibronectin type-III" evidence="1">
    <location>
        <begin position="271"/>
        <end position="357"/>
    </location>
</feature>
<dbReference type="Proteomes" id="UP000646548">
    <property type="component" value="Unassembled WGS sequence"/>
</dbReference>
<dbReference type="SMART" id="SM00060">
    <property type="entry name" value="FN3"/>
    <property type="match status" value="42"/>
</dbReference>
<protein>
    <submittedName>
        <fullName evidence="2">Fibronectin type III domain-containing protein 7</fullName>
    </submittedName>
</protein>
<feature type="domain" description="Fibronectin type-III" evidence="1">
    <location>
        <begin position="3924"/>
        <end position="4010"/>
    </location>
</feature>
<feature type="domain" description="Fibronectin type-III" evidence="1">
    <location>
        <begin position="2357"/>
        <end position="2447"/>
    </location>
</feature>
<dbReference type="InterPro" id="IPR036116">
    <property type="entry name" value="FN3_sf"/>
</dbReference>
<feature type="domain" description="Fibronectin type-III" evidence="1">
    <location>
        <begin position="2618"/>
        <end position="2704"/>
    </location>
</feature>
<feature type="domain" description="Fibronectin type-III" evidence="1">
    <location>
        <begin position="2705"/>
        <end position="2791"/>
    </location>
</feature>
<feature type="domain" description="Fibronectin type-III" evidence="1">
    <location>
        <begin position="1833"/>
        <end position="1919"/>
    </location>
</feature>
<reference evidence="2" key="1">
    <citation type="journal article" name="BMC Genomics">
        <title>Long-read sequencing and de novo genome assembly of marine medaka (Oryzias melastigma).</title>
        <authorList>
            <person name="Liang P."/>
            <person name="Saqib H.S.A."/>
            <person name="Ni X."/>
            <person name="Shen Y."/>
        </authorList>
    </citation>
    <scope>NUCLEOTIDE SEQUENCE</scope>
    <source>
        <strain evidence="2">Bigg-433</strain>
    </source>
</reference>
<feature type="domain" description="Fibronectin type-III" evidence="1">
    <location>
        <begin position="526"/>
        <end position="612"/>
    </location>
</feature>
<feature type="domain" description="Fibronectin type-III" evidence="1">
    <location>
        <begin position="2792"/>
        <end position="2878"/>
    </location>
</feature>
<feature type="domain" description="Fibronectin type-III" evidence="1">
    <location>
        <begin position="2879"/>
        <end position="2966"/>
    </location>
</feature>
<feature type="domain" description="Fibronectin type-III" evidence="1">
    <location>
        <begin position="3750"/>
        <end position="3836"/>
    </location>
</feature>
<dbReference type="CDD" id="cd00063">
    <property type="entry name" value="FN3"/>
    <property type="match status" value="11"/>
</dbReference>
<feature type="domain" description="Fibronectin type-III" evidence="1">
    <location>
        <begin position="358"/>
        <end position="442"/>
    </location>
</feature>
<feature type="domain" description="Fibronectin type-III" evidence="1">
    <location>
        <begin position="2181"/>
        <end position="2270"/>
    </location>
</feature>
<feature type="domain" description="Fibronectin type-III" evidence="1">
    <location>
        <begin position="4272"/>
        <end position="4358"/>
    </location>
</feature>
<feature type="domain" description="Fibronectin type-III" evidence="1">
    <location>
        <begin position="4900"/>
        <end position="4993"/>
    </location>
</feature>
<accession>A0A834BQR7</accession>
<feature type="domain" description="Fibronectin type-III" evidence="1">
    <location>
        <begin position="1572"/>
        <end position="1658"/>
    </location>
</feature>
<dbReference type="SUPFAM" id="SSF49265">
    <property type="entry name" value="Fibronectin type III"/>
    <property type="match status" value="37"/>
</dbReference>
<dbReference type="PROSITE" id="PS50853">
    <property type="entry name" value="FN3"/>
    <property type="match status" value="26"/>
</dbReference>
<dbReference type="EMBL" id="WKFB01001072">
    <property type="protein sequence ID" value="KAF6715512.1"/>
    <property type="molecule type" value="Genomic_DNA"/>
</dbReference>
<feature type="domain" description="Fibronectin type-III" evidence="1">
    <location>
        <begin position="872"/>
        <end position="961"/>
    </location>
</feature>
<gene>
    <name evidence="2" type="ORF">FQA47_021108</name>
</gene>
<feature type="domain" description="Fibronectin type-III" evidence="1">
    <location>
        <begin position="4011"/>
        <end position="4097"/>
    </location>
</feature>
<evidence type="ECO:0000313" key="3">
    <source>
        <dbReference type="Proteomes" id="UP000646548"/>
    </source>
</evidence>
<dbReference type="PANTHER" id="PTHR47135">
    <property type="entry name" value="FIBRONECTIN TYPE III DOMAIN-CONTAINING PROTEIN 7"/>
    <property type="match status" value="1"/>
</dbReference>
<feature type="domain" description="Fibronectin type-III" evidence="1">
    <location>
        <begin position="4184"/>
        <end position="4271"/>
    </location>
</feature>
<feature type="domain" description="Fibronectin type-III" evidence="1">
    <location>
        <begin position="1312"/>
        <end position="1401"/>
    </location>
</feature>